<proteinExistence type="predicted"/>
<feature type="compositionally biased region" description="Acidic residues" evidence="1">
    <location>
        <begin position="146"/>
        <end position="163"/>
    </location>
</feature>
<dbReference type="RefSeq" id="XP_006957733.1">
    <property type="nucleotide sequence ID" value="XM_006957671.1"/>
</dbReference>
<dbReference type="HOGENOM" id="CLU_991113_0_0_1"/>
<dbReference type="Proteomes" id="UP000005242">
    <property type="component" value="Unassembled WGS sequence"/>
</dbReference>
<sequence>MFNRILLVSTALTSAVVNATTYATFYSDSDCTENASVDFSVNDAGCFSVGSNEYVKYHGANAQCFSLVKSPSPSCPCQFDCITGFNSIGSTIDTCGFTIIPDNKCYHIGQSESLRFIGGSCGTSNCPDRSSRSIPALKDYSEDIEEVVEDEEEPTSEEAEEGLTNESAAELVNTYGNATSPSLDRRDYGKPGAGYFRFCKDEYCTLDCSINFRTTNTGCIAGDGFKSIQFFDSVLSETNLRLVHTPHGECSCQDDCWHVVGNECMVLPKAQQGAGSYRMTTEHSCASNNC</sequence>
<keyword evidence="4" id="KW-1185">Reference proteome</keyword>
<dbReference type="OrthoDB" id="4670611at2759"/>
<evidence type="ECO:0008006" key="5">
    <source>
        <dbReference type="Google" id="ProtNLM"/>
    </source>
</evidence>
<evidence type="ECO:0000313" key="4">
    <source>
        <dbReference type="Proteomes" id="UP000005242"/>
    </source>
</evidence>
<organism evidence="3 4">
    <name type="scientific">Wallemia mellicola (strain ATCC MYA-4683 / CBS 633.66)</name>
    <name type="common">Wallemia sebi (CBS 633.66)</name>
    <dbReference type="NCBI Taxonomy" id="671144"/>
    <lineage>
        <taxon>Eukaryota</taxon>
        <taxon>Fungi</taxon>
        <taxon>Dikarya</taxon>
        <taxon>Basidiomycota</taxon>
        <taxon>Wallemiomycotina</taxon>
        <taxon>Wallemiomycetes</taxon>
        <taxon>Wallemiales</taxon>
        <taxon>Wallemiaceae</taxon>
        <taxon>Wallemia</taxon>
    </lineage>
</organism>
<protein>
    <recommendedName>
        <fullName evidence="5">Apple domain-containing protein</fullName>
    </recommendedName>
</protein>
<evidence type="ECO:0000256" key="1">
    <source>
        <dbReference type="SAM" id="MobiDB-lite"/>
    </source>
</evidence>
<gene>
    <name evidence="3" type="ORF">WALSEDRAFT_60097</name>
</gene>
<dbReference type="STRING" id="671144.I4YEV1"/>
<name>I4YEV1_WALMC</name>
<dbReference type="GeneID" id="18473739"/>
<dbReference type="AlphaFoldDB" id="I4YEV1"/>
<feature type="region of interest" description="Disordered" evidence="1">
    <location>
        <begin position="146"/>
        <end position="167"/>
    </location>
</feature>
<feature type="chain" id="PRO_5003697745" description="Apple domain-containing protein" evidence="2">
    <location>
        <begin position="20"/>
        <end position="290"/>
    </location>
</feature>
<keyword evidence="2" id="KW-0732">Signal</keyword>
<dbReference type="KEGG" id="wse:WALSEDRAFT_60097"/>
<accession>I4YEV1</accession>
<dbReference type="InParanoid" id="I4YEV1"/>
<dbReference type="EMBL" id="JH668228">
    <property type="protein sequence ID" value="EIM22493.1"/>
    <property type="molecule type" value="Genomic_DNA"/>
</dbReference>
<feature type="signal peptide" evidence="2">
    <location>
        <begin position="1"/>
        <end position="19"/>
    </location>
</feature>
<evidence type="ECO:0000313" key="3">
    <source>
        <dbReference type="EMBL" id="EIM22493.1"/>
    </source>
</evidence>
<reference evidence="3 4" key="1">
    <citation type="journal article" date="2012" name="Fungal Genet. Biol.">
        <title>The genome of the xerotolerant mold Wallemia sebi reveals adaptations to osmotic stress and suggests cryptic sexual reproduction.</title>
        <authorList>
            <person name="Padamsee M."/>
            <person name="Kumar T.K.A."/>
            <person name="Riley R."/>
            <person name="Binder M."/>
            <person name="Boyd A."/>
            <person name="Calvo A.M."/>
            <person name="Furukawa K."/>
            <person name="Hesse C."/>
            <person name="Hohmann S."/>
            <person name="James T.Y."/>
            <person name="LaButti K."/>
            <person name="Lapidus A."/>
            <person name="Lindquist E."/>
            <person name="Lucas S."/>
            <person name="Miller K."/>
            <person name="Shantappa S."/>
            <person name="Grigoriev I.V."/>
            <person name="Hibbett D.S."/>
            <person name="McLaughlin D.J."/>
            <person name="Spatafora J.W."/>
            <person name="Aime M.C."/>
        </authorList>
    </citation>
    <scope>NUCLEOTIDE SEQUENCE [LARGE SCALE GENOMIC DNA]</scope>
    <source>
        <strain evidence="4">ATCC MYA-4683 / CBS 633.66</strain>
    </source>
</reference>
<evidence type="ECO:0000256" key="2">
    <source>
        <dbReference type="SAM" id="SignalP"/>
    </source>
</evidence>